<reference evidence="12 13" key="1">
    <citation type="submission" date="2020-07" db="EMBL/GenBank/DDBJ databases">
        <title>Huge and variable diversity of episymbiotic CPR bacteria and DPANN archaea in groundwater ecosystems.</title>
        <authorList>
            <person name="He C.Y."/>
            <person name="Keren R."/>
            <person name="Whittaker M."/>
            <person name="Farag I.F."/>
            <person name="Doudna J."/>
            <person name="Cate J.H.D."/>
            <person name="Banfield J.F."/>
        </authorList>
    </citation>
    <scope>NUCLEOTIDE SEQUENCE [LARGE SCALE GENOMIC DNA]</scope>
    <source>
        <strain evidence="12">NC_groundwater_70_Ag_B-0.1um_54_66</strain>
    </source>
</reference>
<dbReference type="Gene3D" id="3.30.565.10">
    <property type="entry name" value="Histidine kinase-like ATPase, C-terminal domain"/>
    <property type="match status" value="1"/>
</dbReference>
<dbReference type="EMBL" id="CP066681">
    <property type="protein sequence ID" value="QQG35298.1"/>
    <property type="molecule type" value="Genomic_DNA"/>
</dbReference>
<dbReference type="InterPro" id="IPR011006">
    <property type="entry name" value="CheY-like_superfamily"/>
</dbReference>
<dbReference type="InterPro" id="IPR005467">
    <property type="entry name" value="His_kinase_dom"/>
</dbReference>
<dbReference type="InterPro" id="IPR001789">
    <property type="entry name" value="Sig_transdc_resp-reg_receiver"/>
</dbReference>
<dbReference type="Pfam" id="PF00072">
    <property type="entry name" value="Response_reg"/>
    <property type="match status" value="1"/>
</dbReference>
<dbReference type="GO" id="GO:0000155">
    <property type="term" value="F:phosphorelay sensor kinase activity"/>
    <property type="evidence" value="ECO:0007669"/>
    <property type="project" value="InterPro"/>
</dbReference>
<dbReference type="PROSITE" id="PS50112">
    <property type="entry name" value="PAS"/>
    <property type="match status" value="1"/>
</dbReference>
<dbReference type="InterPro" id="IPR036097">
    <property type="entry name" value="HisK_dim/P_sf"/>
</dbReference>
<dbReference type="InterPro" id="IPR013655">
    <property type="entry name" value="PAS_fold_3"/>
</dbReference>
<dbReference type="InterPro" id="IPR036890">
    <property type="entry name" value="HATPase_C_sf"/>
</dbReference>
<dbReference type="SUPFAM" id="SSF55785">
    <property type="entry name" value="PYP-like sensor domain (PAS domain)"/>
    <property type="match status" value="1"/>
</dbReference>
<evidence type="ECO:0000256" key="4">
    <source>
        <dbReference type="ARBA" id="ARBA00023012"/>
    </source>
</evidence>
<gene>
    <name evidence="12" type="ORF">HYS17_06995</name>
</gene>
<dbReference type="Proteomes" id="UP000595362">
    <property type="component" value="Chromosome"/>
</dbReference>
<dbReference type="NCBIfam" id="TIGR00229">
    <property type="entry name" value="sensory_box"/>
    <property type="match status" value="1"/>
</dbReference>
<evidence type="ECO:0000256" key="1">
    <source>
        <dbReference type="ARBA" id="ARBA00000085"/>
    </source>
</evidence>
<evidence type="ECO:0000256" key="3">
    <source>
        <dbReference type="ARBA" id="ARBA00022553"/>
    </source>
</evidence>
<feature type="modified residue" description="4-aspartylphosphate" evidence="5">
    <location>
        <position position="677"/>
    </location>
</feature>
<proteinExistence type="predicted"/>
<dbReference type="InterPro" id="IPR035965">
    <property type="entry name" value="PAS-like_dom_sf"/>
</dbReference>
<dbReference type="SUPFAM" id="SSF55874">
    <property type="entry name" value="ATPase domain of HSP90 chaperone/DNA topoisomerase II/histidine kinase"/>
    <property type="match status" value="1"/>
</dbReference>
<dbReference type="PANTHER" id="PTHR45339:SF1">
    <property type="entry name" value="HYBRID SIGNAL TRANSDUCTION HISTIDINE KINASE J"/>
    <property type="match status" value="1"/>
</dbReference>
<dbReference type="CDD" id="cd17546">
    <property type="entry name" value="REC_hyHK_CKI1_RcsC-like"/>
    <property type="match status" value="1"/>
</dbReference>
<evidence type="ECO:0000256" key="6">
    <source>
        <dbReference type="SAM" id="Coils"/>
    </source>
</evidence>
<dbReference type="InterPro" id="IPR004358">
    <property type="entry name" value="Sig_transdc_His_kin-like_C"/>
</dbReference>
<comment type="catalytic activity">
    <reaction evidence="1">
        <text>ATP + protein L-histidine = ADP + protein N-phospho-L-histidine.</text>
        <dbReference type="EC" id="2.7.13.3"/>
    </reaction>
</comment>
<keyword evidence="7" id="KW-0472">Membrane</keyword>
<keyword evidence="3 5" id="KW-0597">Phosphoprotein</keyword>
<dbReference type="PROSITE" id="PS50110">
    <property type="entry name" value="RESPONSE_REGULATORY"/>
    <property type="match status" value="1"/>
</dbReference>
<dbReference type="InterPro" id="IPR000014">
    <property type="entry name" value="PAS"/>
</dbReference>
<evidence type="ECO:0000313" key="13">
    <source>
        <dbReference type="Proteomes" id="UP000595362"/>
    </source>
</evidence>
<dbReference type="Pfam" id="PF00512">
    <property type="entry name" value="HisKA"/>
    <property type="match status" value="1"/>
</dbReference>
<feature type="domain" description="PAC" evidence="11">
    <location>
        <begin position="319"/>
        <end position="369"/>
    </location>
</feature>
<feature type="transmembrane region" description="Helical" evidence="7">
    <location>
        <begin position="192"/>
        <end position="214"/>
    </location>
</feature>
<dbReference type="Gene3D" id="3.30.450.20">
    <property type="entry name" value="PAS domain"/>
    <property type="match status" value="1"/>
</dbReference>
<dbReference type="EC" id="2.7.13.3" evidence="2"/>
<dbReference type="Gene3D" id="3.40.50.2300">
    <property type="match status" value="1"/>
</dbReference>
<dbReference type="SUPFAM" id="SSF47384">
    <property type="entry name" value="Homodimeric domain of signal transducing histidine kinase"/>
    <property type="match status" value="1"/>
</dbReference>
<keyword evidence="6" id="KW-0175">Coiled coil</keyword>
<dbReference type="SMART" id="SM00091">
    <property type="entry name" value="PAS"/>
    <property type="match status" value="1"/>
</dbReference>
<feature type="domain" description="Histidine kinase" evidence="8">
    <location>
        <begin position="387"/>
        <end position="608"/>
    </location>
</feature>
<evidence type="ECO:0000256" key="5">
    <source>
        <dbReference type="PROSITE-ProRule" id="PRU00169"/>
    </source>
</evidence>
<sequence length="749" mass="83140">MAAKLCKQQSYALVSAALVSGFIIVALFLLTFVAHRLIETEIRQRVLSYARIAAAMTDGDSHGEIFKARDKSDPRYQAIIDSYRTLIRSNEEIKYVYTFVDVGGTPHFIVDTPVDRDVTRTAEIMEPYPDASPELLQALRENKATVEREITQDEWGTFISAYAPIVDSRYQFTGVVGVDMEASRFISLKLKVLWLPVIGAILALVLGGFIYVLVLHREDAIEQERALQEAALQARQEKAALQERYASVVSNVPAMFFICRNDINRTAIFMNDRVEAVTGYPSEDFIGNKGRTFSSVIHAQDLAYVIKAVGEAIKEGKPYKIEYRIETAAGCIKWLLEQGTVVQHNGAAEIEGFAQDISERKEYEINLETLRRKAEEASRVKSEFVATVSHEIRTPMQAIIGAAELLNSTDMTESQRRYAHILHDAGRTLLNIVNDILETSKIEAGEISLVSEDFNIAEAAQAAHKLLAGHAAAKGLAYECRIDKSLPAYVRGDPHRIRQVITNLLANSIKFTGKGFVRLQVDVEDISDGHVTFRASVSDSGAGIPQADQAHIFEKFTQVREHQRPDVSGTGLGLNICRSLVGLMGGEIDFSSLEGYGSTFWFRLTLPVSDRMEAAGSGQGGKKKYKGRVLVADDVEFNREIFTAMLKNHGLEVDVVDNGDLAVRRFLQQPYDLVLLDLRMPGLDGYEAGKLIMQQRINRGEHTPVVALTAQASANDRRALIAFGFDDVLFKPATEAEVDILLEKIFMAP</sequence>
<dbReference type="InterPro" id="IPR003594">
    <property type="entry name" value="HATPase_dom"/>
</dbReference>
<accession>A0A7T5UH68</accession>
<feature type="transmembrane region" description="Helical" evidence="7">
    <location>
        <begin position="12"/>
        <end position="35"/>
    </location>
</feature>
<name>A0A7T5UH68_9BACT</name>
<dbReference type="SMART" id="SM00387">
    <property type="entry name" value="HATPase_c"/>
    <property type="match status" value="1"/>
</dbReference>
<dbReference type="FunFam" id="3.30.565.10:FF:000010">
    <property type="entry name" value="Sensor histidine kinase RcsC"/>
    <property type="match status" value="1"/>
</dbReference>
<dbReference type="InterPro" id="IPR003661">
    <property type="entry name" value="HisK_dim/P_dom"/>
</dbReference>
<evidence type="ECO:0000259" key="8">
    <source>
        <dbReference type="PROSITE" id="PS50109"/>
    </source>
</evidence>
<evidence type="ECO:0000256" key="2">
    <source>
        <dbReference type="ARBA" id="ARBA00012438"/>
    </source>
</evidence>
<dbReference type="Pfam" id="PF02518">
    <property type="entry name" value="HATPase_c"/>
    <property type="match status" value="1"/>
</dbReference>
<keyword evidence="7" id="KW-1133">Transmembrane helix</keyword>
<keyword evidence="7" id="KW-0812">Transmembrane</keyword>
<dbReference type="PRINTS" id="PR00344">
    <property type="entry name" value="BCTRLSENSOR"/>
</dbReference>
<keyword evidence="4" id="KW-0902">Two-component regulatory system</keyword>
<protein>
    <recommendedName>
        <fullName evidence="2">histidine kinase</fullName>
        <ecNumber evidence="2">2.7.13.3</ecNumber>
    </recommendedName>
</protein>
<evidence type="ECO:0000259" key="11">
    <source>
        <dbReference type="PROSITE" id="PS50113"/>
    </source>
</evidence>
<dbReference type="Gene3D" id="1.10.287.130">
    <property type="match status" value="1"/>
</dbReference>
<dbReference type="SMART" id="SM00388">
    <property type="entry name" value="HisKA"/>
    <property type="match status" value="1"/>
</dbReference>
<dbReference type="CDD" id="cd00082">
    <property type="entry name" value="HisKA"/>
    <property type="match status" value="1"/>
</dbReference>
<evidence type="ECO:0000313" key="12">
    <source>
        <dbReference type="EMBL" id="QQG35298.1"/>
    </source>
</evidence>
<dbReference type="SMART" id="SM00448">
    <property type="entry name" value="REC"/>
    <property type="match status" value="1"/>
</dbReference>
<dbReference type="Pfam" id="PF08447">
    <property type="entry name" value="PAS_3"/>
    <property type="match status" value="1"/>
</dbReference>
<evidence type="ECO:0000259" key="9">
    <source>
        <dbReference type="PROSITE" id="PS50110"/>
    </source>
</evidence>
<organism evidence="12 13">
    <name type="scientific">Micavibrio aeruginosavorus</name>
    <dbReference type="NCBI Taxonomy" id="349221"/>
    <lineage>
        <taxon>Bacteria</taxon>
        <taxon>Pseudomonadati</taxon>
        <taxon>Bdellovibrionota</taxon>
        <taxon>Bdellovibrionia</taxon>
        <taxon>Bdellovibrionales</taxon>
        <taxon>Pseudobdellovibrionaceae</taxon>
        <taxon>Micavibrio</taxon>
    </lineage>
</organism>
<dbReference type="CDD" id="cd16922">
    <property type="entry name" value="HATPase_EvgS-ArcB-TorS-like"/>
    <property type="match status" value="1"/>
</dbReference>
<feature type="domain" description="Response regulatory" evidence="9">
    <location>
        <begin position="628"/>
        <end position="746"/>
    </location>
</feature>
<dbReference type="PROSITE" id="PS50109">
    <property type="entry name" value="HIS_KIN"/>
    <property type="match status" value="1"/>
</dbReference>
<dbReference type="AlphaFoldDB" id="A0A7T5UH68"/>
<dbReference type="InterPro" id="IPR000700">
    <property type="entry name" value="PAS-assoc_C"/>
</dbReference>
<dbReference type="SUPFAM" id="SSF52172">
    <property type="entry name" value="CheY-like"/>
    <property type="match status" value="1"/>
</dbReference>
<dbReference type="CDD" id="cd00130">
    <property type="entry name" value="PAS"/>
    <property type="match status" value="1"/>
</dbReference>
<feature type="domain" description="PAS" evidence="10">
    <location>
        <begin position="241"/>
        <end position="316"/>
    </location>
</feature>
<feature type="coiled-coil region" evidence="6">
    <location>
        <begin position="217"/>
        <end position="244"/>
    </location>
</feature>
<dbReference type="PANTHER" id="PTHR45339">
    <property type="entry name" value="HYBRID SIGNAL TRANSDUCTION HISTIDINE KINASE J"/>
    <property type="match status" value="1"/>
</dbReference>
<evidence type="ECO:0000259" key="10">
    <source>
        <dbReference type="PROSITE" id="PS50112"/>
    </source>
</evidence>
<dbReference type="PROSITE" id="PS50113">
    <property type="entry name" value="PAC"/>
    <property type="match status" value="1"/>
</dbReference>
<evidence type="ECO:0000256" key="7">
    <source>
        <dbReference type="SAM" id="Phobius"/>
    </source>
</evidence>